<dbReference type="OrthoDB" id="1937665at2759"/>
<gene>
    <name evidence="2" type="ORF">AXF42_Ash009280</name>
</gene>
<feature type="compositionally biased region" description="Basic and acidic residues" evidence="1">
    <location>
        <begin position="126"/>
        <end position="147"/>
    </location>
</feature>
<proteinExistence type="predicted"/>
<dbReference type="AlphaFoldDB" id="A0A2I0B3M1"/>
<accession>A0A2I0B3M1</accession>
<evidence type="ECO:0000313" key="2">
    <source>
        <dbReference type="EMBL" id="PKA62394.1"/>
    </source>
</evidence>
<reference evidence="2 3" key="1">
    <citation type="journal article" date="2017" name="Nature">
        <title>The Apostasia genome and the evolution of orchids.</title>
        <authorList>
            <person name="Zhang G.Q."/>
            <person name="Liu K.W."/>
            <person name="Li Z."/>
            <person name="Lohaus R."/>
            <person name="Hsiao Y.Y."/>
            <person name="Niu S.C."/>
            <person name="Wang J.Y."/>
            <person name="Lin Y.C."/>
            <person name="Xu Q."/>
            <person name="Chen L.J."/>
            <person name="Yoshida K."/>
            <person name="Fujiwara S."/>
            <person name="Wang Z.W."/>
            <person name="Zhang Y.Q."/>
            <person name="Mitsuda N."/>
            <person name="Wang M."/>
            <person name="Liu G.H."/>
            <person name="Pecoraro L."/>
            <person name="Huang H.X."/>
            <person name="Xiao X.J."/>
            <person name="Lin M."/>
            <person name="Wu X.Y."/>
            <person name="Wu W.L."/>
            <person name="Chen Y.Y."/>
            <person name="Chang S.B."/>
            <person name="Sakamoto S."/>
            <person name="Ohme-Takagi M."/>
            <person name="Yagi M."/>
            <person name="Zeng S.J."/>
            <person name="Shen C.Y."/>
            <person name="Yeh C.M."/>
            <person name="Luo Y.B."/>
            <person name="Tsai W.C."/>
            <person name="Van de Peer Y."/>
            <person name="Liu Z.J."/>
        </authorList>
    </citation>
    <scope>NUCLEOTIDE SEQUENCE [LARGE SCALE GENOMIC DNA]</scope>
    <source>
        <strain evidence="3">cv. Shenzhen</strain>
        <tissue evidence="2">Stem</tissue>
    </source>
</reference>
<organism evidence="2 3">
    <name type="scientific">Apostasia shenzhenica</name>
    <dbReference type="NCBI Taxonomy" id="1088818"/>
    <lineage>
        <taxon>Eukaryota</taxon>
        <taxon>Viridiplantae</taxon>
        <taxon>Streptophyta</taxon>
        <taxon>Embryophyta</taxon>
        <taxon>Tracheophyta</taxon>
        <taxon>Spermatophyta</taxon>
        <taxon>Magnoliopsida</taxon>
        <taxon>Liliopsida</taxon>
        <taxon>Asparagales</taxon>
        <taxon>Orchidaceae</taxon>
        <taxon>Apostasioideae</taxon>
        <taxon>Apostasia</taxon>
    </lineage>
</organism>
<dbReference type="STRING" id="1088818.A0A2I0B3M1"/>
<name>A0A2I0B3M1_9ASPA</name>
<dbReference type="EMBL" id="KZ451917">
    <property type="protein sequence ID" value="PKA62394.1"/>
    <property type="molecule type" value="Genomic_DNA"/>
</dbReference>
<keyword evidence="3" id="KW-1185">Reference proteome</keyword>
<feature type="region of interest" description="Disordered" evidence="1">
    <location>
        <begin position="183"/>
        <end position="210"/>
    </location>
</feature>
<evidence type="ECO:0000256" key="1">
    <source>
        <dbReference type="SAM" id="MobiDB-lite"/>
    </source>
</evidence>
<feature type="compositionally biased region" description="Low complexity" evidence="1">
    <location>
        <begin position="189"/>
        <end position="203"/>
    </location>
</feature>
<protein>
    <submittedName>
        <fullName evidence="2">Uncharacterized protein</fullName>
    </submittedName>
</protein>
<evidence type="ECO:0000313" key="3">
    <source>
        <dbReference type="Proteomes" id="UP000236161"/>
    </source>
</evidence>
<dbReference type="Proteomes" id="UP000236161">
    <property type="component" value="Unassembled WGS sequence"/>
</dbReference>
<sequence length="264" mass="28435">MVSSSLRHCHLRHPSSTAQAGLAKIIFIISTVPPPPAPKSPAPAGFIDSRGISAAPTASYVDLNYRVGPNNEMGEGSAPETNKALTALSISSDPPAPADSGDSTADEKGPSVEIMSSEGECDPEDSEIKEGAKEKSEFTNNSRREEDDQWRLHLGREIGASAGYLDLLLEAVRHVSGNGEEEEEYKPVAAAKSTSRARTTPAARPKRRMTMNSAAQGLDLCEETTPIVQSKRGRILSLPSRYREAVMEPWRKPSAASRRWVGRG</sequence>
<feature type="region of interest" description="Disordered" evidence="1">
    <location>
        <begin position="89"/>
        <end position="147"/>
    </location>
</feature>